<keyword evidence="9" id="KW-0762">Sugar transport</keyword>
<protein>
    <submittedName>
        <fullName evidence="9">Multiple sugar transport system permease protein</fullName>
    </submittedName>
</protein>
<reference evidence="10" key="1">
    <citation type="submission" date="2016-10" db="EMBL/GenBank/DDBJ databases">
        <authorList>
            <person name="Varghese N."/>
            <person name="Submissions S."/>
        </authorList>
    </citation>
    <scope>NUCLEOTIDE SEQUENCE [LARGE SCALE GENOMIC DNA]</scope>
    <source>
        <strain evidence="10">S1b</strain>
    </source>
</reference>
<keyword evidence="4 7" id="KW-0812">Transmembrane</keyword>
<evidence type="ECO:0000313" key="9">
    <source>
        <dbReference type="EMBL" id="SER43308.1"/>
    </source>
</evidence>
<evidence type="ECO:0000256" key="2">
    <source>
        <dbReference type="ARBA" id="ARBA00022448"/>
    </source>
</evidence>
<evidence type="ECO:0000256" key="4">
    <source>
        <dbReference type="ARBA" id="ARBA00022692"/>
    </source>
</evidence>
<feature type="transmembrane region" description="Helical" evidence="7">
    <location>
        <begin position="252"/>
        <end position="270"/>
    </location>
</feature>
<keyword evidence="2 7" id="KW-0813">Transport</keyword>
<name>A0A1H9P540_9FIRM</name>
<dbReference type="Pfam" id="PF00528">
    <property type="entry name" value="BPD_transp_1"/>
    <property type="match status" value="1"/>
</dbReference>
<gene>
    <name evidence="9" type="ORF">SAMN02910429_00096</name>
</gene>
<accession>A0A1H9P540</accession>
<dbReference type="RefSeq" id="WP_022749372.1">
    <property type="nucleotide sequence ID" value="NZ_FOGW01000004.1"/>
</dbReference>
<evidence type="ECO:0000259" key="8">
    <source>
        <dbReference type="PROSITE" id="PS50928"/>
    </source>
</evidence>
<evidence type="ECO:0000256" key="6">
    <source>
        <dbReference type="ARBA" id="ARBA00023136"/>
    </source>
</evidence>
<dbReference type="AlphaFoldDB" id="A0A1H9P540"/>
<organism evidence="9 10">
    <name type="scientific">Lachnobacterium bovis</name>
    <dbReference type="NCBI Taxonomy" id="140626"/>
    <lineage>
        <taxon>Bacteria</taxon>
        <taxon>Bacillati</taxon>
        <taxon>Bacillota</taxon>
        <taxon>Clostridia</taxon>
        <taxon>Lachnospirales</taxon>
        <taxon>Lachnospiraceae</taxon>
        <taxon>Lachnobacterium</taxon>
    </lineage>
</organism>
<dbReference type="GO" id="GO:0055085">
    <property type="term" value="P:transmembrane transport"/>
    <property type="evidence" value="ECO:0007669"/>
    <property type="project" value="InterPro"/>
</dbReference>
<proteinExistence type="inferred from homology"/>
<comment type="similarity">
    <text evidence="7">Belongs to the binding-protein-dependent transport system permease family.</text>
</comment>
<keyword evidence="3" id="KW-1003">Cell membrane</keyword>
<comment type="subcellular location">
    <subcellularLocation>
        <location evidence="1 7">Cell membrane</location>
        <topology evidence="1 7">Multi-pass membrane protein</topology>
    </subcellularLocation>
</comment>
<dbReference type="Gene3D" id="1.10.3720.10">
    <property type="entry name" value="MetI-like"/>
    <property type="match status" value="1"/>
</dbReference>
<feature type="transmembrane region" description="Helical" evidence="7">
    <location>
        <begin position="145"/>
        <end position="164"/>
    </location>
</feature>
<feature type="transmembrane region" description="Helical" evidence="7">
    <location>
        <begin position="202"/>
        <end position="224"/>
    </location>
</feature>
<dbReference type="OrthoDB" id="9771544at2"/>
<evidence type="ECO:0000256" key="7">
    <source>
        <dbReference type="RuleBase" id="RU363032"/>
    </source>
</evidence>
<keyword evidence="5 7" id="KW-1133">Transmembrane helix</keyword>
<dbReference type="EMBL" id="FOGW01000004">
    <property type="protein sequence ID" value="SER43308.1"/>
    <property type="molecule type" value="Genomic_DNA"/>
</dbReference>
<dbReference type="PANTHER" id="PTHR43744">
    <property type="entry name" value="ABC TRANSPORTER PERMEASE PROTEIN MG189-RELATED-RELATED"/>
    <property type="match status" value="1"/>
</dbReference>
<feature type="transmembrane region" description="Helical" evidence="7">
    <location>
        <begin position="81"/>
        <end position="102"/>
    </location>
</feature>
<evidence type="ECO:0000256" key="1">
    <source>
        <dbReference type="ARBA" id="ARBA00004651"/>
    </source>
</evidence>
<dbReference type="InterPro" id="IPR035906">
    <property type="entry name" value="MetI-like_sf"/>
</dbReference>
<dbReference type="SUPFAM" id="SSF161098">
    <property type="entry name" value="MetI-like"/>
    <property type="match status" value="1"/>
</dbReference>
<dbReference type="Proteomes" id="UP000182471">
    <property type="component" value="Unassembled WGS sequence"/>
</dbReference>
<sequence length="285" mass="31574">MNSKNGLKAGGLRKLIAYIVLIILAFLCLFFFYILIINSTRNHAQIQQGFSAVPGKAFMKNFNNVLNDANVPIVSGIKNSFVISACSAALAVYFSALTAYGLYAYDFKLKKPAFVFILLILVMPTQVSALGFLRLVKSIPFMKDNLLPLIVPSIAAPAVFYFMYSYMQSSLPMELVEAARIDGCSEFKTFNRVVMPILKPALAVQAIFVFVSSWNNYFMPALVIDRKELKTLPILIASLRGADFLKFDMGKVYMLIMLAIVPIIIVYILLSKYIVAGVALGGVKE</sequence>
<feature type="transmembrane region" description="Helical" evidence="7">
    <location>
        <begin position="15"/>
        <end position="36"/>
    </location>
</feature>
<dbReference type="CDD" id="cd06261">
    <property type="entry name" value="TM_PBP2"/>
    <property type="match status" value="1"/>
</dbReference>
<keyword evidence="10" id="KW-1185">Reference proteome</keyword>
<dbReference type="InterPro" id="IPR000515">
    <property type="entry name" value="MetI-like"/>
</dbReference>
<dbReference type="PROSITE" id="PS50928">
    <property type="entry name" value="ABC_TM1"/>
    <property type="match status" value="1"/>
</dbReference>
<dbReference type="GO" id="GO:0005886">
    <property type="term" value="C:plasma membrane"/>
    <property type="evidence" value="ECO:0007669"/>
    <property type="project" value="UniProtKB-SubCell"/>
</dbReference>
<keyword evidence="6 7" id="KW-0472">Membrane</keyword>
<feature type="transmembrane region" description="Helical" evidence="7">
    <location>
        <begin position="114"/>
        <end position="133"/>
    </location>
</feature>
<dbReference type="PANTHER" id="PTHR43744:SF2">
    <property type="entry name" value="ARABINOOLIGOSACCHARIDES TRANSPORT SYSTEM PERMEASE PROTEIN ARAQ"/>
    <property type="match status" value="1"/>
</dbReference>
<evidence type="ECO:0000313" key="10">
    <source>
        <dbReference type="Proteomes" id="UP000182471"/>
    </source>
</evidence>
<evidence type="ECO:0000256" key="3">
    <source>
        <dbReference type="ARBA" id="ARBA00022475"/>
    </source>
</evidence>
<feature type="domain" description="ABC transmembrane type-1" evidence="8">
    <location>
        <begin position="77"/>
        <end position="270"/>
    </location>
</feature>
<evidence type="ECO:0000256" key="5">
    <source>
        <dbReference type="ARBA" id="ARBA00022989"/>
    </source>
</evidence>